<proteinExistence type="predicted"/>
<accession>A0ABV9Q2K9</accession>
<reference evidence="2" key="1">
    <citation type="journal article" date="2019" name="Int. J. Syst. Evol. Microbiol.">
        <title>The Global Catalogue of Microorganisms (GCM) 10K type strain sequencing project: providing services to taxonomists for standard genome sequencing and annotation.</title>
        <authorList>
            <consortium name="The Broad Institute Genomics Platform"/>
            <consortium name="The Broad Institute Genome Sequencing Center for Infectious Disease"/>
            <person name="Wu L."/>
            <person name="Ma J."/>
        </authorList>
    </citation>
    <scope>NUCLEOTIDE SEQUENCE [LARGE SCALE GENOMIC DNA]</scope>
    <source>
        <strain evidence="2">WYCCWR 12678</strain>
    </source>
</reference>
<organism evidence="1 2">
    <name type="scientific">Effusibacillus consociatus</name>
    <dbReference type="NCBI Taxonomy" id="1117041"/>
    <lineage>
        <taxon>Bacteria</taxon>
        <taxon>Bacillati</taxon>
        <taxon>Bacillota</taxon>
        <taxon>Bacilli</taxon>
        <taxon>Bacillales</taxon>
        <taxon>Alicyclobacillaceae</taxon>
        <taxon>Effusibacillus</taxon>
    </lineage>
</organism>
<dbReference type="EMBL" id="JBHSHC010000112">
    <property type="protein sequence ID" value="MFC4768766.1"/>
    <property type="molecule type" value="Genomic_DNA"/>
</dbReference>
<protein>
    <recommendedName>
        <fullName evidence="3">Phage protein</fullName>
    </recommendedName>
</protein>
<gene>
    <name evidence="1" type="ORF">ACFO8Q_15580</name>
</gene>
<dbReference type="Proteomes" id="UP001596002">
    <property type="component" value="Unassembled WGS sequence"/>
</dbReference>
<keyword evidence="2" id="KW-1185">Reference proteome</keyword>
<evidence type="ECO:0000313" key="1">
    <source>
        <dbReference type="EMBL" id="MFC4768766.1"/>
    </source>
</evidence>
<comment type="caution">
    <text evidence="1">The sequence shown here is derived from an EMBL/GenBank/DDBJ whole genome shotgun (WGS) entry which is preliminary data.</text>
</comment>
<evidence type="ECO:0008006" key="3">
    <source>
        <dbReference type="Google" id="ProtNLM"/>
    </source>
</evidence>
<evidence type="ECO:0000313" key="2">
    <source>
        <dbReference type="Proteomes" id="UP001596002"/>
    </source>
</evidence>
<name>A0ABV9Q2K9_9BACL</name>
<sequence length="78" mass="9099">MNDVIRVSIAAGKMDESVEEAYVKWWGFEKKEGNHLTAAMRDEDFKDFLKTNNLIVYKNHIKEYQDGDILGDFSVVER</sequence>